<dbReference type="AlphaFoldDB" id="A0A6L7HWY9"/>
<feature type="compositionally biased region" description="Low complexity" evidence="9">
    <location>
        <begin position="1"/>
        <end position="16"/>
    </location>
</feature>
<evidence type="ECO:0000256" key="7">
    <source>
        <dbReference type="PIRSR" id="PIRSR602137-50"/>
    </source>
</evidence>
<evidence type="ECO:0000256" key="8">
    <source>
        <dbReference type="RuleBase" id="RU361140"/>
    </source>
</evidence>
<organism evidence="11 12">
    <name type="scientific">Shewanella insulae</name>
    <dbReference type="NCBI Taxonomy" id="2681496"/>
    <lineage>
        <taxon>Bacteria</taxon>
        <taxon>Pseudomonadati</taxon>
        <taxon>Pseudomonadota</taxon>
        <taxon>Gammaproteobacteria</taxon>
        <taxon>Alteromonadales</taxon>
        <taxon>Shewanellaceae</taxon>
        <taxon>Shewanella</taxon>
    </lineage>
</organism>
<dbReference type="EMBL" id="WRPA01000002">
    <property type="protein sequence ID" value="MXR67658.1"/>
    <property type="molecule type" value="Genomic_DNA"/>
</dbReference>
<feature type="active site" description="Acyl-ester intermediate" evidence="7">
    <location>
        <position position="75"/>
    </location>
</feature>
<keyword evidence="6 8" id="KW-0046">Antibiotic resistance</keyword>
<accession>A0A6L7HWY9</accession>
<evidence type="ECO:0000256" key="3">
    <source>
        <dbReference type="ARBA" id="ARBA00012865"/>
    </source>
</evidence>
<feature type="domain" description="Penicillin-binding protein transpeptidase" evidence="10">
    <location>
        <begin position="47"/>
        <end position="263"/>
    </location>
</feature>
<comment type="caution">
    <text evidence="11">The sequence shown here is derived from an EMBL/GenBank/DDBJ whole genome shotgun (WGS) entry which is preliminary data.</text>
</comment>
<comment type="catalytic activity">
    <reaction evidence="1 8">
        <text>a beta-lactam + H2O = a substituted beta-amino acid</text>
        <dbReference type="Rhea" id="RHEA:20401"/>
        <dbReference type="ChEBI" id="CHEBI:15377"/>
        <dbReference type="ChEBI" id="CHEBI:35627"/>
        <dbReference type="ChEBI" id="CHEBI:140347"/>
        <dbReference type="EC" id="3.5.2.6"/>
    </reaction>
</comment>
<evidence type="ECO:0000313" key="11">
    <source>
        <dbReference type="EMBL" id="MXR67658.1"/>
    </source>
</evidence>
<feature type="modified residue" description="N6-carboxylysine" evidence="7">
    <location>
        <position position="78"/>
    </location>
</feature>
<dbReference type="GO" id="GO:0008800">
    <property type="term" value="F:beta-lactamase activity"/>
    <property type="evidence" value="ECO:0007669"/>
    <property type="project" value="UniProtKB-UniRule"/>
</dbReference>
<dbReference type="InterPro" id="IPR012338">
    <property type="entry name" value="Beta-lactam/transpept-like"/>
</dbReference>
<evidence type="ECO:0000313" key="12">
    <source>
        <dbReference type="Proteomes" id="UP000474778"/>
    </source>
</evidence>
<evidence type="ECO:0000256" key="4">
    <source>
        <dbReference type="ARBA" id="ARBA00022729"/>
    </source>
</evidence>
<keyword evidence="4" id="KW-0732">Signal</keyword>
<name>A0A6L7HWY9_9GAMM</name>
<dbReference type="EC" id="3.5.2.6" evidence="3 8"/>
<sequence>MLSWAGGAAATPQTGADSKAATEQELAEPIGLDGEIQAAFDAVGAKGVIVLLDDKQGKLVTNDASRSQQAYIPASTFKIPHSLLLLEAGIVEDEHSRFAWDGVKRSYSSWNRDHSFASAMKYSVVPIYQKLAVKLGAERMAKGLAGLDYGNADIGGELDSFWLDGDLAISALEQVRFLRRLYHNQLPVSERSQRIVKTMMLNEADGDWVLRAKTGYGVRKGQKLGWWVGWLEREENTYFFAMNMDINTDSDLALRKRVVKHLLKAKGLM</sequence>
<keyword evidence="5 8" id="KW-0378">Hydrolase</keyword>
<proteinExistence type="inferred from homology"/>
<protein>
    <recommendedName>
        <fullName evidence="3 8">Beta-lactamase</fullName>
        <ecNumber evidence="3 8">3.5.2.6</ecNumber>
    </recommendedName>
</protein>
<dbReference type="SUPFAM" id="SSF56601">
    <property type="entry name" value="beta-lactamase/transpeptidase-like"/>
    <property type="match status" value="1"/>
</dbReference>
<evidence type="ECO:0000256" key="9">
    <source>
        <dbReference type="SAM" id="MobiDB-lite"/>
    </source>
</evidence>
<dbReference type="GO" id="GO:0017001">
    <property type="term" value="P:antibiotic catabolic process"/>
    <property type="evidence" value="ECO:0007669"/>
    <property type="project" value="InterPro"/>
</dbReference>
<dbReference type="InterPro" id="IPR002137">
    <property type="entry name" value="Beta-lactam_class-D_AS"/>
</dbReference>
<comment type="similarity">
    <text evidence="2 8">Belongs to the class-D beta-lactamase family.</text>
</comment>
<dbReference type="Pfam" id="PF00905">
    <property type="entry name" value="Transpeptidase"/>
    <property type="match status" value="1"/>
</dbReference>
<dbReference type="Gene3D" id="3.40.710.10">
    <property type="entry name" value="DD-peptidase/beta-lactamase superfamily"/>
    <property type="match status" value="1"/>
</dbReference>
<evidence type="ECO:0000259" key="10">
    <source>
        <dbReference type="Pfam" id="PF00905"/>
    </source>
</evidence>
<evidence type="ECO:0000256" key="1">
    <source>
        <dbReference type="ARBA" id="ARBA00001526"/>
    </source>
</evidence>
<dbReference type="GO" id="GO:0046677">
    <property type="term" value="P:response to antibiotic"/>
    <property type="evidence" value="ECO:0007669"/>
    <property type="project" value="UniProtKB-UniRule"/>
</dbReference>
<gene>
    <name evidence="11" type="primary">blaOXA</name>
    <name evidence="11" type="ORF">GNT65_03070</name>
</gene>
<keyword evidence="12" id="KW-1185">Reference proteome</keyword>
<feature type="region of interest" description="Disordered" evidence="9">
    <location>
        <begin position="1"/>
        <end position="22"/>
    </location>
</feature>
<dbReference type="NCBIfam" id="NF012161">
    <property type="entry name" value="bla_class_D_main"/>
    <property type="match status" value="1"/>
</dbReference>
<dbReference type="InterPro" id="IPR001460">
    <property type="entry name" value="PCN-bd_Tpept"/>
</dbReference>
<dbReference type="Proteomes" id="UP000474778">
    <property type="component" value="Unassembled WGS sequence"/>
</dbReference>
<dbReference type="PROSITE" id="PS00337">
    <property type="entry name" value="BETA_LACTAMASE_D"/>
    <property type="match status" value="1"/>
</dbReference>
<dbReference type="GO" id="GO:0008658">
    <property type="term" value="F:penicillin binding"/>
    <property type="evidence" value="ECO:0007669"/>
    <property type="project" value="InterPro"/>
</dbReference>
<evidence type="ECO:0000256" key="5">
    <source>
        <dbReference type="ARBA" id="ARBA00022801"/>
    </source>
</evidence>
<evidence type="ECO:0000256" key="6">
    <source>
        <dbReference type="ARBA" id="ARBA00023251"/>
    </source>
</evidence>
<evidence type="ECO:0000256" key="2">
    <source>
        <dbReference type="ARBA" id="ARBA00007898"/>
    </source>
</evidence>
<reference evidence="11 12" key="1">
    <citation type="submission" date="2019-12" db="EMBL/GenBank/DDBJ databases">
        <title>Shewanella insulae sp. nov., isolated from a tidal flat.</title>
        <authorList>
            <person name="Yoon J.-H."/>
        </authorList>
    </citation>
    <scope>NUCLEOTIDE SEQUENCE [LARGE SCALE GENOMIC DNA]</scope>
    <source>
        <strain evidence="11 12">JBTF-M18</strain>
    </source>
</reference>